<protein>
    <submittedName>
        <fullName evidence="2">Uncharacterized protein</fullName>
    </submittedName>
</protein>
<accession>A0ABN5JDV4</accession>
<keyword evidence="3" id="KW-1185">Reference proteome</keyword>
<reference evidence="3" key="1">
    <citation type="journal article" date="2018" name="MSphere">
        <title>Fusobacterium Genomics Using MinION and Illumina Sequencing Enables Genome Completion and Correction.</title>
        <authorList>
            <person name="Todd S.M."/>
            <person name="Settlage R.E."/>
            <person name="Lahmers K.K."/>
            <person name="Slade D.J."/>
        </authorList>
    </citation>
    <scope>NUCLEOTIDE SEQUENCE [LARGE SCALE GENOMIC DNA]</scope>
    <source>
        <strain evidence="3">ATCC 27725</strain>
    </source>
</reference>
<sequence length="235" mass="27171">MKKMLIFTLYFCFFLSIIASKASDIEKKGDEHKRMENITEFGLTINNIYYPIPSTLKQFLDKGWIISTQTPHLLPLVSEDYYEVRSNFSLSKDSKGIYPGGSIIRLLEKNETLLEVTIANQVDSEKDKNFQEITDGTITSITIFYDSSQTSIKLNDMELNRLSQESLLVSYPRSDGWTHAPTNYRNHPEFGVSTDYYITQHLNNYNRSISVYFNLENTAFGITILNEMPLKFYSK</sequence>
<feature type="signal peptide" evidence="1">
    <location>
        <begin position="1"/>
        <end position="22"/>
    </location>
</feature>
<keyword evidence="1" id="KW-0732">Signal</keyword>
<feature type="chain" id="PRO_5045275824" evidence="1">
    <location>
        <begin position="23"/>
        <end position="235"/>
    </location>
</feature>
<evidence type="ECO:0000256" key="1">
    <source>
        <dbReference type="SAM" id="SignalP"/>
    </source>
</evidence>
<evidence type="ECO:0000313" key="3">
    <source>
        <dbReference type="Proteomes" id="UP000241238"/>
    </source>
</evidence>
<gene>
    <name evidence="2" type="ORF">C4N18_01200</name>
</gene>
<proteinExistence type="predicted"/>
<dbReference type="Proteomes" id="UP000241238">
    <property type="component" value="Chromosome"/>
</dbReference>
<evidence type="ECO:0000313" key="2">
    <source>
        <dbReference type="EMBL" id="AVQ29907.1"/>
    </source>
</evidence>
<organism evidence="2 3">
    <name type="scientific">Fusobacterium varium ATCC 27725</name>
    <dbReference type="NCBI Taxonomy" id="469618"/>
    <lineage>
        <taxon>Bacteria</taxon>
        <taxon>Fusobacteriati</taxon>
        <taxon>Fusobacteriota</taxon>
        <taxon>Fusobacteriia</taxon>
        <taxon>Fusobacteriales</taxon>
        <taxon>Fusobacteriaceae</taxon>
        <taxon>Fusobacterium</taxon>
    </lineage>
</organism>
<name>A0ABN5JDV4_FUSVA</name>
<dbReference type="EMBL" id="CP028103">
    <property type="protein sequence ID" value="AVQ29907.1"/>
    <property type="molecule type" value="Genomic_DNA"/>
</dbReference>